<evidence type="ECO:0000256" key="3">
    <source>
        <dbReference type="ARBA" id="ARBA00022555"/>
    </source>
</evidence>
<keyword evidence="9 14" id="KW-0694">RNA-binding</keyword>
<dbReference type="PANTHER" id="PTHR11777:SF9">
    <property type="entry name" value="ALANINE--TRNA LIGASE, CYTOPLASMIC"/>
    <property type="match status" value="1"/>
</dbReference>
<dbReference type="Pfam" id="PF02272">
    <property type="entry name" value="DHHA1"/>
    <property type="match status" value="1"/>
</dbReference>
<dbReference type="InterPro" id="IPR012947">
    <property type="entry name" value="tRNA_SAD"/>
</dbReference>
<dbReference type="FunFam" id="3.10.310.40:FF:000001">
    <property type="entry name" value="Alanine--tRNA ligase"/>
    <property type="match status" value="1"/>
</dbReference>
<dbReference type="InterPro" id="IPR002318">
    <property type="entry name" value="Ala-tRNA-lgiase_IIc"/>
</dbReference>
<dbReference type="InterPro" id="IPR003156">
    <property type="entry name" value="DHHA1_dom"/>
</dbReference>
<proteinExistence type="inferred from homology"/>
<dbReference type="EMBL" id="FOQE01000006">
    <property type="protein sequence ID" value="SFH60442.1"/>
    <property type="molecule type" value="Genomic_DNA"/>
</dbReference>
<dbReference type="InterPro" id="IPR045864">
    <property type="entry name" value="aa-tRNA-synth_II/BPL/LPL"/>
</dbReference>
<dbReference type="GO" id="GO:0140096">
    <property type="term" value="F:catalytic activity, acting on a protein"/>
    <property type="evidence" value="ECO:0007669"/>
    <property type="project" value="UniProtKB-ARBA"/>
</dbReference>
<evidence type="ECO:0000256" key="8">
    <source>
        <dbReference type="ARBA" id="ARBA00022840"/>
    </source>
</evidence>
<keyword evidence="3 14" id="KW-0820">tRNA-binding</keyword>
<dbReference type="SUPFAM" id="SSF50447">
    <property type="entry name" value="Translation proteins"/>
    <property type="match status" value="1"/>
</dbReference>
<feature type="binding site" evidence="14">
    <location>
        <position position="568"/>
    </location>
    <ligand>
        <name>Zn(2+)</name>
        <dbReference type="ChEBI" id="CHEBI:29105"/>
    </ligand>
</feature>
<feature type="coiled-coil region" evidence="15">
    <location>
        <begin position="730"/>
        <end position="764"/>
    </location>
</feature>
<dbReference type="InterPro" id="IPR018164">
    <property type="entry name" value="Ala-tRNA-synth_IIc_N"/>
</dbReference>
<feature type="binding site" evidence="14">
    <location>
        <position position="670"/>
    </location>
    <ligand>
        <name>Zn(2+)</name>
        <dbReference type="ChEBI" id="CHEBI:29105"/>
    </ligand>
</feature>
<dbReference type="GO" id="GO:0002161">
    <property type="term" value="F:aminoacyl-tRNA deacylase activity"/>
    <property type="evidence" value="ECO:0007669"/>
    <property type="project" value="TreeGrafter"/>
</dbReference>
<dbReference type="GO" id="GO:0016740">
    <property type="term" value="F:transferase activity"/>
    <property type="evidence" value="ECO:0007669"/>
    <property type="project" value="UniProtKB-ARBA"/>
</dbReference>
<accession>A0A1I3BDS1</accession>
<feature type="domain" description="Alanyl-transfer RNA synthetases family profile" evidence="16">
    <location>
        <begin position="4"/>
        <end position="713"/>
    </location>
</feature>
<dbReference type="SUPFAM" id="SSF55186">
    <property type="entry name" value="ThrRS/AlaRS common domain"/>
    <property type="match status" value="1"/>
</dbReference>
<evidence type="ECO:0000256" key="13">
    <source>
        <dbReference type="ARBA" id="ARBA00048300"/>
    </source>
</evidence>
<dbReference type="OrthoDB" id="9803884at2"/>
<dbReference type="Gene3D" id="3.10.310.40">
    <property type="match status" value="1"/>
</dbReference>
<evidence type="ECO:0000313" key="17">
    <source>
        <dbReference type="EMBL" id="SFH60442.1"/>
    </source>
</evidence>
<dbReference type="Gene3D" id="2.40.30.130">
    <property type="match status" value="1"/>
</dbReference>
<keyword evidence="5 14" id="KW-0479">Metal-binding</keyword>
<evidence type="ECO:0000313" key="18">
    <source>
        <dbReference type="Proteomes" id="UP000198668"/>
    </source>
</evidence>
<keyword evidence="11 14" id="KW-0030">Aminoacyl-tRNA synthetase</keyword>
<keyword evidence="18" id="KW-1185">Reference proteome</keyword>
<dbReference type="Proteomes" id="UP000198668">
    <property type="component" value="Unassembled WGS sequence"/>
</dbReference>
<dbReference type="NCBIfam" id="TIGR00344">
    <property type="entry name" value="alaS"/>
    <property type="match status" value="1"/>
</dbReference>
<dbReference type="InterPro" id="IPR009000">
    <property type="entry name" value="Transl_B-barrel_sf"/>
</dbReference>
<protein>
    <recommendedName>
        <fullName evidence="14">Alanine--tRNA ligase</fullName>
        <ecNumber evidence="14">6.1.1.7</ecNumber>
    </recommendedName>
    <alternativeName>
        <fullName evidence="14">Alanyl-tRNA synthetase</fullName>
        <shortName evidence="14">AlaRS</shortName>
    </alternativeName>
</protein>
<reference evidence="17 18" key="1">
    <citation type="submission" date="2016-10" db="EMBL/GenBank/DDBJ databases">
        <authorList>
            <person name="de Groot N.N."/>
        </authorList>
    </citation>
    <scope>NUCLEOTIDE SEQUENCE [LARGE SCALE GENOMIC DNA]</scope>
    <source>
        <strain evidence="17 18">DSM 27630</strain>
    </source>
</reference>
<dbReference type="Gene3D" id="3.30.930.10">
    <property type="entry name" value="Bira Bifunctional Protein, Domain 2"/>
    <property type="match status" value="1"/>
</dbReference>
<sequence length="881" mass="98505">MKTLNSSEVRQMYLDFFKSKHHQVEPSASLVPVDDPTLLWINSGVATMKKYFDGSVIPDNPRMTSAQKSIRTNDIENVGRTARHHTLFEMLGNFSIGDYFKEEAIEWAWEFLTSEKWLAFEPEKLYVTVYPEDKETKRIWKEDIGLADDHIIEVEDNFWDIGEGPCGPDSEIFYDRGETYNNVAADDPENYPGGENERWLEIWNLVFSEFNHKPDGSYEPLPHKNIDTGMGLERVVSIIQDAPTNFETDLFLPIIQEVEKMSDQKYGNDPAKDVSFKVIADHIRAVAFAVGDGALPSNEGRGYVLRRLLRRAVMHGKKLGIHQAFLYKLVPVVGRIMESHYPEILKEEAFIEKVIKNEEARFNETINEGLEMLNQLIKALKEKGQKKLNGEDIFRLYDTYGFPVELTEEYAEEEGLEVDHEGFEKEMDKQRERARAARSDDKSMSVQTGLFANVTEESRFLGYEAVEAKGKLVVIATSEELVEQAAAGTSVEMIFDQTPFYAEMGGQVGDTGVIQSLDGTIVANVTDVQRAPAGQPLHKVEVVAPLSVGETYILSVNKDARRKITRNHTATHLLHQALKDVLGKHANQAGSLVTPTHLRFDFTHFGQVTTEELERMEQMVNEKIWASIPVVTLETDIDTAKEMGAMALFGEKYGHDVRVVNVGDYSIELCGGVHVRNTSEIGIFKIVSESGIGAGVRRIEAITSEAVYALLEEEHQRLETIAGLVKAQQTKDTIQKVEQLQDELKMLRKENESLEAKLANQQVANIFNEPQDIDGVSVIAAQVDVKDMNQLRQLADQWKQKAASNVLVLGLITNGKVNLLAAMDKEMINKGLKAGNLIKEIAPIVGGGGGGRPDMAQAGGKNPEGLTAALKRAVDWIQENV</sequence>
<evidence type="ECO:0000256" key="9">
    <source>
        <dbReference type="ARBA" id="ARBA00022884"/>
    </source>
</evidence>
<keyword evidence="15" id="KW-0175">Coiled coil</keyword>
<dbReference type="InterPro" id="IPR018165">
    <property type="entry name" value="Ala-tRNA-synth_IIc_core"/>
</dbReference>
<comment type="catalytic activity">
    <reaction evidence="13 14">
        <text>tRNA(Ala) + L-alanine + ATP = L-alanyl-tRNA(Ala) + AMP + diphosphate</text>
        <dbReference type="Rhea" id="RHEA:12540"/>
        <dbReference type="Rhea" id="RHEA-COMP:9657"/>
        <dbReference type="Rhea" id="RHEA-COMP:9923"/>
        <dbReference type="ChEBI" id="CHEBI:30616"/>
        <dbReference type="ChEBI" id="CHEBI:33019"/>
        <dbReference type="ChEBI" id="CHEBI:57972"/>
        <dbReference type="ChEBI" id="CHEBI:78442"/>
        <dbReference type="ChEBI" id="CHEBI:78497"/>
        <dbReference type="ChEBI" id="CHEBI:456215"/>
        <dbReference type="EC" id="6.1.1.7"/>
    </reaction>
</comment>
<dbReference type="GO" id="GO:0006419">
    <property type="term" value="P:alanyl-tRNA aminoacylation"/>
    <property type="evidence" value="ECO:0007669"/>
    <property type="project" value="UniProtKB-UniRule"/>
</dbReference>
<dbReference type="SUPFAM" id="SSF55681">
    <property type="entry name" value="Class II aaRS and biotin synthetases"/>
    <property type="match status" value="1"/>
</dbReference>
<keyword evidence="7 14" id="KW-0862">Zinc</keyword>
<feature type="binding site" evidence="14">
    <location>
        <position position="674"/>
    </location>
    <ligand>
        <name>Zn(2+)</name>
        <dbReference type="ChEBI" id="CHEBI:29105"/>
    </ligand>
</feature>
<organism evidence="17 18">
    <name type="scientific">Pisciglobus halotolerans</name>
    <dbReference type="NCBI Taxonomy" id="745365"/>
    <lineage>
        <taxon>Bacteria</taxon>
        <taxon>Bacillati</taxon>
        <taxon>Bacillota</taxon>
        <taxon>Bacilli</taxon>
        <taxon>Lactobacillales</taxon>
        <taxon>Carnobacteriaceae</taxon>
    </lineage>
</organism>
<keyword evidence="2 14" id="KW-0963">Cytoplasm</keyword>
<dbReference type="Gene3D" id="6.10.250.550">
    <property type="match status" value="1"/>
</dbReference>
<evidence type="ECO:0000256" key="6">
    <source>
        <dbReference type="ARBA" id="ARBA00022741"/>
    </source>
</evidence>
<dbReference type="HAMAP" id="MF_00036_B">
    <property type="entry name" value="Ala_tRNA_synth_B"/>
    <property type="match status" value="1"/>
</dbReference>
<evidence type="ECO:0000256" key="7">
    <source>
        <dbReference type="ARBA" id="ARBA00022833"/>
    </source>
</evidence>
<keyword evidence="4 14" id="KW-0436">Ligase</keyword>
<feature type="binding site" evidence="14">
    <location>
        <position position="572"/>
    </location>
    <ligand>
        <name>Zn(2+)</name>
        <dbReference type="ChEBI" id="CHEBI:29105"/>
    </ligand>
</feature>
<comment type="cofactor">
    <cofactor evidence="14">
        <name>Zn(2+)</name>
        <dbReference type="ChEBI" id="CHEBI:29105"/>
    </cofactor>
    <text evidence="14">Binds 1 zinc ion per subunit.</text>
</comment>
<evidence type="ECO:0000256" key="2">
    <source>
        <dbReference type="ARBA" id="ARBA00022490"/>
    </source>
</evidence>
<gene>
    <name evidence="14" type="primary">alaS</name>
    <name evidence="17" type="ORF">SAMN04489868_1064</name>
</gene>
<keyword evidence="8 14" id="KW-0067">ATP-binding</keyword>
<keyword evidence="6 14" id="KW-0547">Nucleotide-binding</keyword>
<dbReference type="RefSeq" id="WP_092091458.1">
    <property type="nucleotide sequence ID" value="NZ_FOQE01000006.1"/>
</dbReference>
<dbReference type="PRINTS" id="PR00980">
    <property type="entry name" value="TRNASYNTHALA"/>
</dbReference>
<name>A0A1I3BDS1_9LACT</name>
<comment type="function">
    <text evidence="12 14">Catalyzes the attachment of alanine to tRNA(Ala) in a two-step reaction: alanine is first activated by ATP to form Ala-AMP and then transferred to the acceptor end of tRNA(Ala). Also edits incorrectly charged Ser-tRNA(Ala) and Gly-tRNA(Ala) via its editing domain.</text>
</comment>
<dbReference type="GO" id="GO:0005829">
    <property type="term" value="C:cytosol"/>
    <property type="evidence" value="ECO:0007669"/>
    <property type="project" value="TreeGrafter"/>
</dbReference>
<dbReference type="Gene3D" id="3.30.54.20">
    <property type="match status" value="1"/>
</dbReference>
<evidence type="ECO:0000256" key="1">
    <source>
        <dbReference type="ARBA" id="ARBA00008226"/>
    </source>
</evidence>
<dbReference type="AlphaFoldDB" id="A0A1I3BDS1"/>
<dbReference type="FunFam" id="3.30.980.10:FF:000004">
    <property type="entry name" value="Alanine--tRNA ligase, cytoplasmic"/>
    <property type="match status" value="1"/>
</dbReference>
<dbReference type="FunFam" id="3.30.54.20:FF:000001">
    <property type="entry name" value="Alanine--tRNA ligase"/>
    <property type="match status" value="1"/>
</dbReference>
<comment type="domain">
    <text evidence="14">Consists of three domains; the N-terminal catalytic domain, the editing domain and the C-terminal C-Ala domain. The editing domain removes incorrectly charged amino acids, while the C-Ala domain, along with tRNA(Ala), serves as a bridge to cooperatively bring together the editing and aminoacylation centers thus stimulating deacylation of misacylated tRNAs.</text>
</comment>
<dbReference type="InterPro" id="IPR023033">
    <property type="entry name" value="Ala_tRNA_ligase_euk/bac"/>
</dbReference>
<evidence type="ECO:0000256" key="5">
    <source>
        <dbReference type="ARBA" id="ARBA00022723"/>
    </source>
</evidence>
<evidence type="ECO:0000259" key="16">
    <source>
        <dbReference type="PROSITE" id="PS50860"/>
    </source>
</evidence>
<dbReference type="Pfam" id="PF01411">
    <property type="entry name" value="tRNA-synt_2c"/>
    <property type="match status" value="1"/>
</dbReference>
<dbReference type="GO" id="GO:0000049">
    <property type="term" value="F:tRNA binding"/>
    <property type="evidence" value="ECO:0007669"/>
    <property type="project" value="UniProtKB-KW"/>
</dbReference>
<keyword evidence="10 14" id="KW-0648">Protein biosynthesis</keyword>
<evidence type="ECO:0000256" key="12">
    <source>
        <dbReference type="ARBA" id="ARBA00024779"/>
    </source>
</evidence>
<dbReference type="Gene3D" id="3.30.980.10">
    <property type="entry name" value="Threonyl-trna Synthetase, Chain A, domain 2"/>
    <property type="match status" value="1"/>
</dbReference>
<dbReference type="SUPFAM" id="SSF101353">
    <property type="entry name" value="Putative anticodon-binding domain of alanyl-tRNA synthetase (AlaRS)"/>
    <property type="match status" value="1"/>
</dbReference>
<dbReference type="SMART" id="SM00863">
    <property type="entry name" value="tRNA_SAD"/>
    <property type="match status" value="1"/>
</dbReference>
<evidence type="ECO:0000256" key="11">
    <source>
        <dbReference type="ARBA" id="ARBA00023146"/>
    </source>
</evidence>
<dbReference type="InterPro" id="IPR050058">
    <property type="entry name" value="Ala-tRNA_ligase"/>
</dbReference>
<comment type="similarity">
    <text evidence="1 14">Belongs to the class-II aminoacyl-tRNA synthetase family.</text>
</comment>
<evidence type="ECO:0000256" key="14">
    <source>
        <dbReference type="HAMAP-Rule" id="MF_00036"/>
    </source>
</evidence>
<dbReference type="EC" id="6.1.1.7" evidence="14"/>
<dbReference type="InterPro" id="IPR018163">
    <property type="entry name" value="Thr/Ala-tRNA-synth_IIc_edit"/>
</dbReference>
<dbReference type="GO" id="GO:0005524">
    <property type="term" value="F:ATP binding"/>
    <property type="evidence" value="ECO:0007669"/>
    <property type="project" value="UniProtKB-UniRule"/>
</dbReference>
<evidence type="ECO:0000256" key="15">
    <source>
        <dbReference type="SAM" id="Coils"/>
    </source>
</evidence>
<evidence type="ECO:0000256" key="10">
    <source>
        <dbReference type="ARBA" id="ARBA00022917"/>
    </source>
</evidence>
<dbReference type="GO" id="GO:0008270">
    <property type="term" value="F:zinc ion binding"/>
    <property type="evidence" value="ECO:0007669"/>
    <property type="project" value="UniProtKB-UniRule"/>
</dbReference>
<dbReference type="PROSITE" id="PS50860">
    <property type="entry name" value="AA_TRNA_LIGASE_II_ALA"/>
    <property type="match status" value="1"/>
</dbReference>
<dbReference type="CDD" id="cd00673">
    <property type="entry name" value="AlaRS_core"/>
    <property type="match status" value="1"/>
</dbReference>
<dbReference type="Pfam" id="PF07973">
    <property type="entry name" value="tRNA_SAD"/>
    <property type="match status" value="1"/>
</dbReference>
<comment type="subcellular location">
    <subcellularLocation>
        <location evidence="14">Cytoplasm</location>
    </subcellularLocation>
</comment>
<dbReference type="FunFam" id="3.30.930.10:FF:000046">
    <property type="entry name" value="Alanine--tRNA ligase"/>
    <property type="match status" value="1"/>
</dbReference>
<dbReference type="InterPro" id="IPR018162">
    <property type="entry name" value="Ala-tRNA-ligase_IIc_anticod-bd"/>
</dbReference>
<feature type="coiled-coil region" evidence="15">
    <location>
        <begin position="413"/>
        <end position="440"/>
    </location>
</feature>
<evidence type="ECO:0000256" key="4">
    <source>
        <dbReference type="ARBA" id="ARBA00022598"/>
    </source>
</evidence>
<dbReference type="GO" id="GO:0004813">
    <property type="term" value="F:alanine-tRNA ligase activity"/>
    <property type="evidence" value="ECO:0007669"/>
    <property type="project" value="UniProtKB-UniRule"/>
</dbReference>
<dbReference type="PANTHER" id="PTHR11777">
    <property type="entry name" value="ALANYL-TRNA SYNTHETASE"/>
    <property type="match status" value="1"/>
</dbReference>